<evidence type="ECO:0000259" key="2">
    <source>
        <dbReference type="Pfam" id="PF13439"/>
    </source>
</evidence>
<dbReference type="PANTHER" id="PTHR45947:SF3">
    <property type="entry name" value="SULFOQUINOVOSYL TRANSFERASE SQD2"/>
    <property type="match status" value="1"/>
</dbReference>
<accession>A0ABN9YK91</accession>
<feature type="domain" description="Glycosyl transferase family 1" evidence="1">
    <location>
        <begin position="168"/>
        <end position="312"/>
    </location>
</feature>
<evidence type="ECO:0000259" key="1">
    <source>
        <dbReference type="Pfam" id="PF00534"/>
    </source>
</evidence>
<dbReference type="Proteomes" id="UP001314166">
    <property type="component" value="Unassembled WGS sequence"/>
</dbReference>
<evidence type="ECO:0000313" key="4">
    <source>
        <dbReference type="Proteomes" id="UP001314166"/>
    </source>
</evidence>
<dbReference type="InterPro" id="IPR028098">
    <property type="entry name" value="Glyco_trans_4-like_N"/>
</dbReference>
<dbReference type="Pfam" id="PF00534">
    <property type="entry name" value="Glycos_transf_1"/>
    <property type="match status" value="1"/>
</dbReference>
<feature type="domain" description="Glycosyltransferase subfamily 4-like N-terminal" evidence="2">
    <location>
        <begin position="2"/>
        <end position="153"/>
    </location>
</feature>
<dbReference type="Gene3D" id="3.40.50.2000">
    <property type="entry name" value="Glycogen Phosphorylase B"/>
    <property type="match status" value="2"/>
</dbReference>
<comment type="caution">
    <text evidence="3">The sequence shown here is derived from an EMBL/GenBank/DDBJ whole genome shotgun (WGS) entry which is preliminary data.</text>
</comment>
<organism evidence="3 4">
    <name type="scientific">Fructobacillus evanidus</name>
    <dbReference type="NCBI Taxonomy" id="3064281"/>
    <lineage>
        <taxon>Bacteria</taxon>
        <taxon>Bacillati</taxon>
        <taxon>Bacillota</taxon>
        <taxon>Bacilli</taxon>
        <taxon>Lactobacillales</taxon>
        <taxon>Lactobacillaceae</taxon>
        <taxon>Fructobacillus</taxon>
    </lineage>
</organism>
<proteinExistence type="predicted"/>
<evidence type="ECO:0000313" key="3">
    <source>
        <dbReference type="EMBL" id="CAK1223743.1"/>
    </source>
</evidence>
<sequence length="348" mass="40188">MTVVMNIYRHIDREAIQFDFAGTEDDQQDQENEYIDEIKALGGRVYVLHDGGIIAARKLINQIFNRYSYEIVHYHQLSEFGMTFDLLKKYGVKKLIVHSHATVMSETKWKIPRNRLFSLPIYFYSNRNIAVSNEAGRKLFLSNHFEFIPNAIDQTKFAFNFKKRHDVRIRLGLNNHDFLIGHVGRFAKQKNQLFLIPVMARVIKQNQHFYFLFIGDGPEKDFFKQVVQKAGLSSHVIILDSTPSIKDYYSAMDLFVLPSLFEGLPMVGIEAQANGLPIVVADTISQQLKITKTAFLPIQLKEKNIEQWVKAILTPSSRVSDDQVRSCFLQAGFLIESSIARWEKMYLA</sequence>
<protein>
    <submittedName>
        <fullName evidence="3">Glycosyltransferase involved in cell wall bisynthesis (RfaB)</fullName>
    </submittedName>
</protein>
<dbReference type="InterPro" id="IPR001296">
    <property type="entry name" value="Glyco_trans_1"/>
</dbReference>
<reference evidence="3 4" key="1">
    <citation type="submission" date="2023-10" db="EMBL/GenBank/DDBJ databases">
        <authorList>
            <person name="Botero Cardona J."/>
        </authorList>
    </citation>
    <scope>NUCLEOTIDE SEQUENCE [LARGE SCALE GENOMIC DNA]</scope>
    <source>
        <strain evidence="3 4">R-55214</strain>
    </source>
</reference>
<name>A0ABN9YK91_9LACO</name>
<gene>
    <name evidence="3" type="ORF">R55214_HHFBAMCI_00009</name>
</gene>
<dbReference type="SUPFAM" id="SSF53756">
    <property type="entry name" value="UDP-Glycosyltransferase/glycogen phosphorylase"/>
    <property type="match status" value="1"/>
</dbReference>
<dbReference type="PANTHER" id="PTHR45947">
    <property type="entry name" value="SULFOQUINOVOSYL TRANSFERASE SQD2"/>
    <property type="match status" value="1"/>
</dbReference>
<dbReference type="InterPro" id="IPR050194">
    <property type="entry name" value="Glycosyltransferase_grp1"/>
</dbReference>
<keyword evidence="4" id="KW-1185">Reference proteome</keyword>
<dbReference type="EMBL" id="CAUZMB010000001">
    <property type="protein sequence ID" value="CAK1223743.1"/>
    <property type="molecule type" value="Genomic_DNA"/>
</dbReference>
<dbReference type="Pfam" id="PF13439">
    <property type="entry name" value="Glyco_transf_4"/>
    <property type="match status" value="1"/>
</dbReference>